<comment type="caution">
    <text evidence="2">The sequence shown here is derived from an EMBL/GenBank/DDBJ whole genome shotgun (WGS) entry which is preliminary data.</text>
</comment>
<organism evidence="2 3">
    <name type="scientific">Amycolatopsis dendrobii</name>
    <dbReference type="NCBI Taxonomy" id="2760662"/>
    <lineage>
        <taxon>Bacteria</taxon>
        <taxon>Bacillati</taxon>
        <taxon>Actinomycetota</taxon>
        <taxon>Actinomycetes</taxon>
        <taxon>Pseudonocardiales</taxon>
        <taxon>Pseudonocardiaceae</taxon>
        <taxon>Amycolatopsis</taxon>
    </lineage>
</organism>
<evidence type="ECO:0000256" key="1">
    <source>
        <dbReference type="SAM" id="MobiDB-lite"/>
    </source>
</evidence>
<proteinExistence type="predicted"/>
<sequence length="46" mass="4904">MRFGRLHPEADEGGLRSAQSKRDLVAAAAVSTESDQATGEWQSTAD</sequence>
<feature type="region of interest" description="Disordered" evidence="1">
    <location>
        <begin position="1"/>
        <end position="20"/>
    </location>
</feature>
<dbReference type="Proteomes" id="UP000526734">
    <property type="component" value="Unassembled WGS sequence"/>
</dbReference>
<protein>
    <submittedName>
        <fullName evidence="2">Uncharacterized protein</fullName>
    </submittedName>
</protein>
<dbReference type="EMBL" id="JACGZW010000007">
    <property type="protein sequence ID" value="MBB1156066.1"/>
    <property type="molecule type" value="Genomic_DNA"/>
</dbReference>
<gene>
    <name evidence="2" type="ORF">H4281_23190</name>
</gene>
<accession>A0A7W3VZH0</accession>
<evidence type="ECO:0000313" key="2">
    <source>
        <dbReference type="EMBL" id="MBB1156066.1"/>
    </source>
</evidence>
<name>A0A7W3VZH0_9PSEU</name>
<feature type="region of interest" description="Disordered" evidence="1">
    <location>
        <begin position="26"/>
        <end position="46"/>
    </location>
</feature>
<feature type="compositionally biased region" description="Polar residues" evidence="1">
    <location>
        <begin position="31"/>
        <end position="46"/>
    </location>
</feature>
<keyword evidence="3" id="KW-1185">Reference proteome</keyword>
<evidence type="ECO:0000313" key="3">
    <source>
        <dbReference type="Proteomes" id="UP000526734"/>
    </source>
</evidence>
<reference evidence="2 3" key="1">
    <citation type="submission" date="2020-08" db="EMBL/GenBank/DDBJ databases">
        <title>Amycolatopsis sp. nov. DR6-1 isolated from Dendrobium heterocarpum.</title>
        <authorList>
            <person name="Tedsree N."/>
            <person name="Kuncharoen N."/>
            <person name="Likhitwitayawuid K."/>
            <person name="Tanasupawat S."/>
        </authorList>
    </citation>
    <scope>NUCLEOTIDE SEQUENCE [LARGE SCALE GENOMIC DNA]</scope>
    <source>
        <strain evidence="2 3">DR6-1</strain>
    </source>
</reference>
<dbReference type="RefSeq" id="WP_182893006.1">
    <property type="nucleotide sequence ID" value="NZ_JACGZW010000007.1"/>
</dbReference>
<dbReference type="AlphaFoldDB" id="A0A7W3VZH0"/>